<protein>
    <submittedName>
        <fullName evidence="2">SMI1/KNR4 family protein</fullName>
    </submittedName>
</protein>
<organism evidence="2 3">
    <name type="scientific">Corallincola platygyrae</name>
    <dbReference type="NCBI Taxonomy" id="1193278"/>
    <lineage>
        <taxon>Bacteria</taxon>
        <taxon>Pseudomonadati</taxon>
        <taxon>Pseudomonadota</taxon>
        <taxon>Gammaproteobacteria</taxon>
        <taxon>Alteromonadales</taxon>
        <taxon>Psychromonadaceae</taxon>
        <taxon>Corallincola</taxon>
    </lineage>
</organism>
<dbReference type="Pfam" id="PF14567">
    <property type="entry name" value="SUKH_5"/>
    <property type="match status" value="1"/>
</dbReference>
<proteinExistence type="predicted"/>
<sequence>MQETIDQLRAVNQPVPVPVELPDDDDLVVIEEEILIPIPKDLKTFLKEVSDVVYGSIEPVTAGDPFLHTHLPEVTANAWAEGLERHLIPICADRGSYYCITQEGEIVHWVEGELLDASWQDIWQWAREVWLQS</sequence>
<evidence type="ECO:0000313" key="2">
    <source>
        <dbReference type="EMBL" id="MFD2095496.1"/>
    </source>
</evidence>
<dbReference type="RefSeq" id="WP_345341508.1">
    <property type="nucleotide sequence ID" value="NZ_BAABLI010000028.1"/>
</dbReference>
<dbReference type="Gene3D" id="3.40.1580.10">
    <property type="entry name" value="SMI1/KNR4-like"/>
    <property type="match status" value="1"/>
</dbReference>
<dbReference type="EMBL" id="JBHUHT010000009">
    <property type="protein sequence ID" value="MFD2095496.1"/>
    <property type="molecule type" value="Genomic_DNA"/>
</dbReference>
<dbReference type="InterPro" id="IPR018958">
    <property type="entry name" value="Knr4/Smi1-like_dom"/>
</dbReference>
<gene>
    <name evidence="2" type="ORF">ACFSJ3_05815</name>
</gene>
<name>A0ABW4XIY0_9GAMM</name>
<keyword evidence="3" id="KW-1185">Reference proteome</keyword>
<dbReference type="SUPFAM" id="SSF160631">
    <property type="entry name" value="SMI1/KNR4-like"/>
    <property type="match status" value="1"/>
</dbReference>
<evidence type="ECO:0000313" key="3">
    <source>
        <dbReference type="Proteomes" id="UP001597380"/>
    </source>
</evidence>
<evidence type="ECO:0000259" key="1">
    <source>
        <dbReference type="SMART" id="SM00860"/>
    </source>
</evidence>
<comment type="caution">
    <text evidence="2">The sequence shown here is derived from an EMBL/GenBank/DDBJ whole genome shotgun (WGS) entry which is preliminary data.</text>
</comment>
<accession>A0ABW4XIY0</accession>
<dbReference type="SMART" id="SM00860">
    <property type="entry name" value="SMI1_KNR4"/>
    <property type="match status" value="1"/>
</dbReference>
<dbReference type="Proteomes" id="UP001597380">
    <property type="component" value="Unassembled WGS sequence"/>
</dbReference>
<dbReference type="InterPro" id="IPR037883">
    <property type="entry name" value="Knr4/Smi1-like_sf"/>
</dbReference>
<reference evidence="3" key="1">
    <citation type="journal article" date="2019" name="Int. J. Syst. Evol. Microbiol.">
        <title>The Global Catalogue of Microorganisms (GCM) 10K type strain sequencing project: providing services to taxonomists for standard genome sequencing and annotation.</title>
        <authorList>
            <consortium name="The Broad Institute Genomics Platform"/>
            <consortium name="The Broad Institute Genome Sequencing Center for Infectious Disease"/>
            <person name="Wu L."/>
            <person name="Ma J."/>
        </authorList>
    </citation>
    <scope>NUCLEOTIDE SEQUENCE [LARGE SCALE GENOMIC DNA]</scope>
    <source>
        <strain evidence="3">CGMCC 1.10992</strain>
    </source>
</reference>
<feature type="domain" description="Knr4/Smi1-like" evidence="1">
    <location>
        <begin position="21"/>
        <end position="112"/>
    </location>
</feature>